<dbReference type="Proteomes" id="UP000198660">
    <property type="component" value="Unassembled WGS sequence"/>
</dbReference>
<evidence type="ECO:0000313" key="3">
    <source>
        <dbReference type="Proteomes" id="UP000198660"/>
    </source>
</evidence>
<dbReference type="AlphaFoldDB" id="A0A1I6U0W7"/>
<accession>A0A1I6U0W7</accession>
<proteinExistence type="predicted"/>
<organism evidence="2 3">
    <name type="scientific">Marininema halotolerans</name>
    <dbReference type="NCBI Taxonomy" id="1155944"/>
    <lineage>
        <taxon>Bacteria</taxon>
        <taxon>Bacillati</taxon>
        <taxon>Bacillota</taxon>
        <taxon>Bacilli</taxon>
        <taxon>Bacillales</taxon>
        <taxon>Thermoactinomycetaceae</taxon>
        <taxon>Marininema</taxon>
    </lineage>
</organism>
<evidence type="ECO:0000256" key="1">
    <source>
        <dbReference type="SAM" id="Phobius"/>
    </source>
</evidence>
<keyword evidence="3" id="KW-1185">Reference proteome</keyword>
<reference evidence="3" key="1">
    <citation type="submission" date="2016-10" db="EMBL/GenBank/DDBJ databases">
        <authorList>
            <person name="Varghese N."/>
            <person name="Submissions S."/>
        </authorList>
    </citation>
    <scope>NUCLEOTIDE SEQUENCE [LARGE SCALE GENOMIC DNA]</scope>
    <source>
        <strain evidence="3">DSM 45789</strain>
    </source>
</reference>
<evidence type="ECO:0000313" key="2">
    <source>
        <dbReference type="EMBL" id="SFS95116.1"/>
    </source>
</evidence>
<sequence>MEDTSVKKSWIAVLLGTAVAMNMMLIGLLVAREVITLPQAIPATAESAVPDLRTEVQLEWVGSRTKGDWRIEEYQKVEVQLDEKGHIVSKHPTSEMTYMRYWNPSS</sequence>
<protein>
    <submittedName>
        <fullName evidence="2">Uncharacterized protein</fullName>
    </submittedName>
</protein>
<keyword evidence="1" id="KW-1133">Transmembrane helix</keyword>
<keyword evidence="1" id="KW-0472">Membrane</keyword>
<dbReference type="RefSeq" id="WP_091838740.1">
    <property type="nucleotide sequence ID" value="NZ_FPAA01000012.1"/>
</dbReference>
<dbReference type="OrthoDB" id="2991037at2"/>
<keyword evidence="1" id="KW-0812">Transmembrane</keyword>
<name>A0A1I6U0W7_9BACL</name>
<dbReference type="EMBL" id="FPAA01000012">
    <property type="protein sequence ID" value="SFS95116.1"/>
    <property type="molecule type" value="Genomic_DNA"/>
</dbReference>
<gene>
    <name evidence="2" type="ORF">SAMN05444972_11292</name>
</gene>
<feature type="transmembrane region" description="Helical" evidence="1">
    <location>
        <begin position="12"/>
        <end position="31"/>
    </location>
</feature>